<dbReference type="Pfam" id="PF02190">
    <property type="entry name" value="LON_substr_bdg"/>
    <property type="match status" value="1"/>
</dbReference>
<dbReference type="Pfam" id="PF13923">
    <property type="entry name" value="zf-C3HC4_2"/>
    <property type="match status" value="1"/>
</dbReference>
<gene>
    <name evidence="7" type="ORF">EDS130_LOCUS547</name>
    <name evidence="8" type="ORF">XAT740_LOCUS19506</name>
</gene>
<dbReference type="SMART" id="SM00464">
    <property type="entry name" value="LON"/>
    <property type="match status" value="1"/>
</dbReference>
<dbReference type="SUPFAM" id="SSF48452">
    <property type="entry name" value="TPR-like"/>
    <property type="match status" value="1"/>
</dbReference>
<feature type="domain" description="RING-type" evidence="5">
    <location>
        <begin position="352"/>
        <end position="391"/>
    </location>
</feature>
<dbReference type="PROSITE" id="PS50089">
    <property type="entry name" value="ZF_RING_2"/>
    <property type="match status" value="2"/>
</dbReference>
<evidence type="ECO:0000313" key="8">
    <source>
        <dbReference type="EMBL" id="CAF1123389.1"/>
    </source>
</evidence>
<dbReference type="GO" id="GO:0005737">
    <property type="term" value="C:cytoplasm"/>
    <property type="evidence" value="ECO:0007669"/>
    <property type="project" value="UniProtKB-ARBA"/>
</dbReference>
<dbReference type="CDD" id="cd16514">
    <property type="entry name" value="RING-HC_LONFs_rpt2"/>
    <property type="match status" value="1"/>
</dbReference>
<dbReference type="OrthoDB" id="264917at2759"/>
<dbReference type="PANTHER" id="PTHR23327">
    <property type="entry name" value="RING FINGER PROTEIN 127"/>
    <property type="match status" value="1"/>
</dbReference>
<evidence type="ECO:0000259" key="5">
    <source>
        <dbReference type="PROSITE" id="PS50089"/>
    </source>
</evidence>
<accession>A0A813MKV1</accession>
<keyword evidence="9" id="KW-1185">Reference proteome</keyword>
<proteinExistence type="predicted"/>
<dbReference type="InterPro" id="IPR003111">
    <property type="entry name" value="Lon_prtase_N"/>
</dbReference>
<dbReference type="PROSITE" id="PS00518">
    <property type="entry name" value="ZF_RING_1"/>
    <property type="match status" value="2"/>
</dbReference>
<feature type="domain" description="RING-type" evidence="5">
    <location>
        <begin position="91"/>
        <end position="128"/>
    </location>
</feature>
<dbReference type="Proteomes" id="UP000663828">
    <property type="component" value="Unassembled WGS sequence"/>
</dbReference>
<protein>
    <submittedName>
        <fullName evidence="7">Uncharacterized protein</fullName>
    </submittedName>
</protein>
<sequence>MYSNYHPNSSKGSLVRVKKRKLILEQKKKSLLKVKSSLLVQCCQQFLADLRKPGARFLSYTSVELEPICHQLAIQQMAMSSSLAISCPWICSFCEDLIYEPLTLYCGHTYCEQCIKDLEDTSIDCPRCPKNIQGQITSSIRYAIDHRFSRNHFLKEIIERIKTLEFKCENIRLYQQARNECMRENYQQAIEIYSQITTKYDNEYLAFYGRAKTYIKLKQFDKALTDSEHVIRLKPFWKKGYYCRSQILFETKRFTSALLLSLQGLTIDPDDQIGKQIMAQHLHAVLHNNDQPEDTFPIEIRSSPVIPNDTSTIVTNSGICDTKLLTCRSTSTSSCFCSLADHKQLSVKDFECSICVNLLWLPMTTPCGHVFCRECLIRSIDNTQAQCPMCKNSLDEFFPLLIQSYVNTTEIISKIIESFFPEEYRERQALHEQENIDGILIPKLLSNNTDASIVFEIPIFVCVLPLPFCSCPLHVFEPRYRLLIRRTMSTQSRTFGMCTYDEETEMFTDHGTLLYIRGLVYTRDGRSIVDTIGRRRFRVIDRGMRDQYYTARVQLIRDHPIEQEDFDDLSELNRSTYSDVRHWFDQLGTHRQELISRQLEEYPSCDDFTRDSTDGPSWAWKILNVLPIESQLQYTAFISQSLRTRLQIIKDTIDFLQNQIQPATVSTNNDS</sequence>
<dbReference type="PANTHER" id="PTHR23327:SF42">
    <property type="entry name" value="LON PEPTIDASE N-TERMINAL DOMAIN AND RING FINGER PROTEIN C14F5.10C"/>
    <property type="match status" value="1"/>
</dbReference>
<dbReference type="InterPro" id="IPR018957">
    <property type="entry name" value="Znf_C3HC4_RING-type"/>
</dbReference>
<name>A0A813MKV1_ADIRI</name>
<evidence type="ECO:0000313" key="9">
    <source>
        <dbReference type="Proteomes" id="UP000663828"/>
    </source>
</evidence>
<dbReference type="AlphaFoldDB" id="A0A813MKV1"/>
<keyword evidence="1" id="KW-0479">Metal-binding</keyword>
<dbReference type="Proteomes" id="UP000663852">
    <property type="component" value="Unassembled WGS sequence"/>
</dbReference>
<dbReference type="Gene3D" id="2.30.130.40">
    <property type="entry name" value="LON domain-like"/>
    <property type="match status" value="1"/>
</dbReference>
<feature type="domain" description="Lon N-terminal" evidence="6">
    <location>
        <begin position="454"/>
        <end position="657"/>
    </location>
</feature>
<dbReference type="PROSITE" id="PS51787">
    <property type="entry name" value="LON_N"/>
    <property type="match status" value="1"/>
</dbReference>
<dbReference type="EMBL" id="CAJNOR010001331">
    <property type="protein sequence ID" value="CAF1123389.1"/>
    <property type="molecule type" value="Genomic_DNA"/>
</dbReference>
<dbReference type="GO" id="GO:0008270">
    <property type="term" value="F:zinc ion binding"/>
    <property type="evidence" value="ECO:0007669"/>
    <property type="project" value="UniProtKB-KW"/>
</dbReference>
<evidence type="ECO:0000256" key="2">
    <source>
        <dbReference type="ARBA" id="ARBA00022771"/>
    </source>
</evidence>
<dbReference type="InterPro" id="IPR001841">
    <property type="entry name" value="Znf_RING"/>
</dbReference>
<dbReference type="SUPFAM" id="SSF88697">
    <property type="entry name" value="PUA domain-like"/>
    <property type="match status" value="1"/>
</dbReference>
<reference evidence="7" key="1">
    <citation type="submission" date="2021-02" db="EMBL/GenBank/DDBJ databases">
        <authorList>
            <person name="Nowell W R."/>
        </authorList>
    </citation>
    <scope>NUCLEOTIDE SEQUENCE</scope>
</reference>
<evidence type="ECO:0000259" key="6">
    <source>
        <dbReference type="PROSITE" id="PS51787"/>
    </source>
</evidence>
<evidence type="ECO:0000256" key="1">
    <source>
        <dbReference type="ARBA" id="ARBA00022723"/>
    </source>
</evidence>
<keyword evidence="2 4" id="KW-0863">Zinc-finger</keyword>
<evidence type="ECO:0000256" key="4">
    <source>
        <dbReference type="PROSITE-ProRule" id="PRU00175"/>
    </source>
</evidence>
<dbReference type="InterPro" id="IPR015947">
    <property type="entry name" value="PUA-like_sf"/>
</dbReference>
<dbReference type="InterPro" id="IPR017907">
    <property type="entry name" value="Znf_RING_CS"/>
</dbReference>
<dbReference type="Gene3D" id="1.25.40.10">
    <property type="entry name" value="Tetratricopeptide repeat domain"/>
    <property type="match status" value="1"/>
</dbReference>
<dbReference type="InterPro" id="IPR046336">
    <property type="entry name" value="Lon_prtase_N_sf"/>
</dbReference>
<dbReference type="Gene3D" id="3.30.40.10">
    <property type="entry name" value="Zinc/RING finger domain, C3HC4 (zinc finger)"/>
    <property type="match status" value="2"/>
</dbReference>
<dbReference type="InterPro" id="IPR013083">
    <property type="entry name" value="Znf_RING/FYVE/PHD"/>
</dbReference>
<evidence type="ECO:0000256" key="3">
    <source>
        <dbReference type="ARBA" id="ARBA00022833"/>
    </source>
</evidence>
<evidence type="ECO:0000313" key="10">
    <source>
        <dbReference type="Proteomes" id="UP000663852"/>
    </source>
</evidence>
<dbReference type="EMBL" id="CAJNOJ010000001">
    <property type="protein sequence ID" value="CAF0723908.1"/>
    <property type="molecule type" value="Genomic_DNA"/>
</dbReference>
<keyword evidence="3" id="KW-0862">Zinc</keyword>
<dbReference type="InterPro" id="IPR011990">
    <property type="entry name" value="TPR-like_helical_dom_sf"/>
</dbReference>
<dbReference type="SUPFAM" id="SSF57850">
    <property type="entry name" value="RING/U-box"/>
    <property type="match status" value="2"/>
</dbReference>
<dbReference type="SMART" id="SM00184">
    <property type="entry name" value="RING"/>
    <property type="match status" value="2"/>
</dbReference>
<dbReference type="Pfam" id="PF00097">
    <property type="entry name" value="zf-C3HC4"/>
    <property type="match status" value="1"/>
</dbReference>
<organism evidence="7 10">
    <name type="scientific">Adineta ricciae</name>
    <name type="common">Rotifer</name>
    <dbReference type="NCBI Taxonomy" id="249248"/>
    <lineage>
        <taxon>Eukaryota</taxon>
        <taxon>Metazoa</taxon>
        <taxon>Spiralia</taxon>
        <taxon>Gnathifera</taxon>
        <taxon>Rotifera</taxon>
        <taxon>Eurotatoria</taxon>
        <taxon>Bdelloidea</taxon>
        <taxon>Adinetida</taxon>
        <taxon>Adinetidae</taxon>
        <taxon>Adineta</taxon>
    </lineage>
</organism>
<evidence type="ECO:0000313" key="7">
    <source>
        <dbReference type="EMBL" id="CAF0723908.1"/>
    </source>
</evidence>
<comment type="caution">
    <text evidence="7">The sequence shown here is derived from an EMBL/GenBank/DDBJ whole genome shotgun (WGS) entry which is preliminary data.</text>
</comment>